<comment type="similarity">
    <text evidence="3 6">Belongs to the MoeA family.</text>
</comment>
<dbReference type="InterPro" id="IPR008284">
    <property type="entry name" value="MoCF_biosynth_CS"/>
</dbReference>
<gene>
    <name evidence="8" type="ORF">E2L05_09225</name>
</gene>
<comment type="pathway">
    <text evidence="2 6">Cofactor biosynthesis; molybdopterin biosynthesis.</text>
</comment>
<dbReference type="NCBIfam" id="NF045515">
    <property type="entry name" value="Glp_gephyrin"/>
    <property type="match status" value="1"/>
</dbReference>
<evidence type="ECO:0000313" key="9">
    <source>
        <dbReference type="Proteomes" id="UP000294562"/>
    </source>
</evidence>
<organism evidence="8 9">
    <name type="scientific">Meridianimarinicoccus aquatilis</name>
    <dbReference type="NCBI Taxonomy" id="2552766"/>
    <lineage>
        <taxon>Bacteria</taxon>
        <taxon>Pseudomonadati</taxon>
        <taxon>Pseudomonadota</taxon>
        <taxon>Alphaproteobacteria</taxon>
        <taxon>Rhodobacterales</taxon>
        <taxon>Paracoccaceae</taxon>
        <taxon>Meridianimarinicoccus</taxon>
    </lineage>
</organism>
<evidence type="ECO:0000259" key="7">
    <source>
        <dbReference type="SMART" id="SM00852"/>
    </source>
</evidence>
<keyword evidence="6 8" id="KW-0808">Transferase</keyword>
<comment type="function">
    <text evidence="1 6">Catalyzes the insertion of molybdate into adenylated molybdopterin with the concomitant release of AMP.</text>
</comment>
<dbReference type="Proteomes" id="UP000294562">
    <property type="component" value="Unassembled WGS sequence"/>
</dbReference>
<dbReference type="Pfam" id="PF03453">
    <property type="entry name" value="MoeA_N"/>
    <property type="match status" value="1"/>
</dbReference>
<dbReference type="InterPro" id="IPR005111">
    <property type="entry name" value="MoeA_C_domain_IV"/>
</dbReference>
<proteinExistence type="inferred from homology"/>
<dbReference type="InterPro" id="IPR001453">
    <property type="entry name" value="MoaB/Mog_dom"/>
</dbReference>
<protein>
    <recommendedName>
        <fullName evidence="6">Molybdopterin molybdenumtransferase</fullName>
        <ecNumber evidence="6">2.10.1.1</ecNumber>
    </recommendedName>
</protein>
<dbReference type="InterPro" id="IPR036425">
    <property type="entry name" value="MoaB/Mog-like_dom_sf"/>
</dbReference>
<dbReference type="PANTHER" id="PTHR10192">
    <property type="entry name" value="MOLYBDOPTERIN BIOSYNTHESIS PROTEIN"/>
    <property type="match status" value="1"/>
</dbReference>
<feature type="domain" description="MoaB/Mog" evidence="7">
    <location>
        <begin position="490"/>
        <end position="627"/>
    </location>
</feature>
<sequence>MTGFDRVFVVDWSARSAPSPAHPAADAIWIAEAATDGSCASTYHRTRSAAIAALTERLDACLAAKERALVGFDFPFGYPQGFAATVAGRPSALALWDTLAGLISDGPDNANNRFEVASDLNALFPGVGPFWGRPATLDLPGVPERGTSRTFDGLPERRGVEMQVRRAQPCWKLFTTGSVGSQALVGLPYLAKLRHHFGNTLSAWPFEHTRAPIVLAEIYPSLLDHAVELAAQADRDAIKDDLQVRVLASALMAAQQAGTLQGMFDAVPEGAAQSEEGWILGVGAEAALQAAAAPNLVPPRLADDCFALPQGVTWTPVDEALALLKARLRPVVQSGQCPVNDALGRVLAQDATAVRSNPPGANSAVDGYGFAAVSTGTGRQVLPLVAGRAAAGAPYPHTVPPGFAVRILTGALVPDGVDTVVLQEDVAVADGQIAFDGPIKPGANTRRAGEDVKEGAVALPLGRVLTPADLALLSALGLSHIPVFDRLRVGVLSTGDELVPAGQTAGPDRTYDANRPMLLALAGRWGHAAVDLGHVGDDRAALRKVLDAAASQVDVILTSGGASAGDEDHVSALLSEAGALQSWRIAVKPGRPLALGLWDGVPVVGLPGNPVAAFVCALVFARPAMARLSGAGWTTPQGYTVPAAFSKRKKPGRREYLRARLSADGAAEVFASEGSGRISGLSWAEGLVELEDGARDIAPGDPVRYFPFGSFGL</sequence>
<dbReference type="SMART" id="SM00852">
    <property type="entry name" value="MoCF_biosynth"/>
    <property type="match status" value="1"/>
</dbReference>
<keyword evidence="6" id="KW-0479">Metal-binding</keyword>
<reference evidence="8 9" key="1">
    <citation type="submission" date="2019-03" db="EMBL/GenBank/DDBJ databases">
        <title>Rhodobacteraceae bacterium SM1902, a new member of the family Rhodobacteraceae isolated from Yantai.</title>
        <authorList>
            <person name="Sun Y."/>
        </authorList>
    </citation>
    <scope>NUCLEOTIDE SEQUENCE [LARGE SCALE GENOMIC DNA]</scope>
    <source>
        <strain evidence="8 9">SM1902</strain>
    </source>
</reference>
<dbReference type="EMBL" id="SMZO01000017">
    <property type="protein sequence ID" value="TDL88073.1"/>
    <property type="molecule type" value="Genomic_DNA"/>
</dbReference>
<dbReference type="SUPFAM" id="SSF63882">
    <property type="entry name" value="MoeA N-terminal region -like"/>
    <property type="match status" value="1"/>
</dbReference>
<dbReference type="SUPFAM" id="SSF53218">
    <property type="entry name" value="Molybdenum cofactor biosynthesis proteins"/>
    <property type="match status" value="1"/>
</dbReference>
<dbReference type="GO" id="GO:0061599">
    <property type="term" value="F:molybdopterin molybdotransferase activity"/>
    <property type="evidence" value="ECO:0007669"/>
    <property type="project" value="UniProtKB-UniRule"/>
</dbReference>
<dbReference type="GO" id="GO:0005829">
    <property type="term" value="C:cytosol"/>
    <property type="evidence" value="ECO:0007669"/>
    <property type="project" value="TreeGrafter"/>
</dbReference>
<comment type="caution">
    <text evidence="8">The sequence shown here is derived from an EMBL/GenBank/DDBJ whole genome shotgun (WGS) entry which is preliminary data.</text>
</comment>
<accession>A0A4R6B0T2</accession>
<dbReference type="Pfam" id="PF00994">
    <property type="entry name" value="MoCF_biosynth"/>
    <property type="match status" value="1"/>
</dbReference>
<dbReference type="RefSeq" id="WP_133342628.1">
    <property type="nucleotide sequence ID" value="NZ_SMZO01000017.1"/>
</dbReference>
<dbReference type="InterPro" id="IPR005110">
    <property type="entry name" value="MoeA_linker/N"/>
</dbReference>
<dbReference type="GO" id="GO:0006777">
    <property type="term" value="P:Mo-molybdopterin cofactor biosynthetic process"/>
    <property type="evidence" value="ECO:0007669"/>
    <property type="project" value="UniProtKB-UniRule"/>
</dbReference>
<dbReference type="UniPathway" id="UPA00344"/>
<evidence type="ECO:0000256" key="1">
    <source>
        <dbReference type="ARBA" id="ARBA00002901"/>
    </source>
</evidence>
<dbReference type="InterPro" id="IPR036135">
    <property type="entry name" value="MoeA_linker/N_sf"/>
</dbReference>
<keyword evidence="6" id="KW-0460">Magnesium</keyword>
<dbReference type="Pfam" id="PF03454">
    <property type="entry name" value="MoeA_C"/>
    <property type="match status" value="1"/>
</dbReference>
<dbReference type="Gene3D" id="3.90.105.10">
    <property type="entry name" value="Molybdopterin biosynthesis moea protein, domain 2"/>
    <property type="match status" value="1"/>
</dbReference>
<dbReference type="NCBIfam" id="TIGR00177">
    <property type="entry name" value="molyb_syn"/>
    <property type="match status" value="1"/>
</dbReference>
<comment type="cofactor">
    <cofactor evidence="6">
        <name>Mg(2+)</name>
        <dbReference type="ChEBI" id="CHEBI:18420"/>
    </cofactor>
</comment>
<comment type="catalytic activity">
    <reaction evidence="5">
        <text>adenylyl-molybdopterin + molybdate = Mo-molybdopterin + AMP + H(+)</text>
        <dbReference type="Rhea" id="RHEA:35047"/>
        <dbReference type="ChEBI" id="CHEBI:15378"/>
        <dbReference type="ChEBI" id="CHEBI:36264"/>
        <dbReference type="ChEBI" id="CHEBI:62727"/>
        <dbReference type="ChEBI" id="CHEBI:71302"/>
        <dbReference type="ChEBI" id="CHEBI:456215"/>
        <dbReference type="EC" id="2.10.1.1"/>
    </reaction>
</comment>
<dbReference type="GO" id="GO:0046872">
    <property type="term" value="F:metal ion binding"/>
    <property type="evidence" value="ECO:0007669"/>
    <property type="project" value="UniProtKB-UniRule"/>
</dbReference>
<name>A0A4R6B0T2_9RHOB</name>
<dbReference type="CDD" id="cd00887">
    <property type="entry name" value="MoeA"/>
    <property type="match status" value="1"/>
</dbReference>
<dbReference type="PANTHER" id="PTHR10192:SF5">
    <property type="entry name" value="GEPHYRIN"/>
    <property type="match status" value="1"/>
</dbReference>
<dbReference type="Gene3D" id="2.170.190.11">
    <property type="entry name" value="Molybdopterin biosynthesis moea protein, domain 3"/>
    <property type="match status" value="1"/>
</dbReference>
<evidence type="ECO:0000256" key="3">
    <source>
        <dbReference type="ARBA" id="ARBA00010763"/>
    </source>
</evidence>
<dbReference type="PROSITE" id="PS01079">
    <property type="entry name" value="MOCF_BIOSYNTHESIS_2"/>
    <property type="match status" value="1"/>
</dbReference>
<dbReference type="InterPro" id="IPR038987">
    <property type="entry name" value="MoeA-like"/>
</dbReference>
<dbReference type="EC" id="2.10.1.1" evidence="6"/>
<dbReference type="OrthoDB" id="9804758at2"/>
<evidence type="ECO:0000313" key="8">
    <source>
        <dbReference type="EMBL" id="TDL88073.1"/>
    </source>
</evidence>
<evidence type="ECO:0000256" key="4">
    <source>
        <dbReference type="ARBA" id="ARBA00023150"/>
    </source>
</evidence>
<dbReference type="Gene3D" id="3.40.980.10">
    <property type="entry name" value="MoaB/Mog-like domain"/>
    <property type="match status" value="1"/>
</dbReference>
<keyword evidence="6" id="KW-0500">Molybdenum</keyword>
<keyword evidence="4 6" id="KW-0501">Molybdenum cofactor biosynthesis</keyword>
<dbReference type="AlphaFoldDB" id="A0A4R6B0T2"/>
<dbReference type="InterPro" id="IPR036688">
    <property type="entry name" value="MoeA_C_domain_IV_sf"/>
</dbReference>
<dbReference type="Gene3D" id="2.40.340.10">
    <property type="entry name" value="MoeA, C-terminal, domain IV"/>
    <property type="match status" value="1"/>
</dbReference>
<evidence type="ECO:0000256" key="2">
    <source>
        <dbReference type="ARBA" id="ARBA00005046"/>
    </source>
</evidence>
<keyword evidence="9" id="KW-1185">Reference proteome</keyword>
<dbReference type="SUPFAM" id="SSF63867">
    <property type="entry name" value="MoeA C-terminal domain-like"/>
    <property type="match status" value="1"/>
</dbReference>
<evidence type="ECO:0000256" key="6">
    <source>
        <dbReference type="RuleBase" id="RU365090"/>
    </source>
</evidence>
<evidence type="ECO:0000256" key="5">
    <source>
        <dbReference type="ARBA" id="ARBA00047317"/>
    </source>
</evidence>